<sequence>MRDQKFIASGVEGDSSKETPNDIYLIDTIRIVCRVVTAELNTVVTAPPPAAAARRRGKYNRERPAASSVLLPPCAAPQACGPIREGKSGSLQFLQMRASRTNLISVPIQRVGICGSLQRFEGNTHPIIGTRFDGYNGAARAQLYHKMGRSGLNYFQSGLVRGFGRD</sequence>
<gene>
    <name evidence="1" type="primary">jg17953</name>
    <name evidence="1" type="ORF">PAEG_LOCUS20420</name>
</gene>
<organism evidence="1 2">
    <name type="scientific">Pararge aegeria aegeria</name>
    <dbReference type="NCBI Taxonomy" id="348720"/>
    <lineage>
        <taxon>Eukaryota</taxon>
        <taxon>Metazoa</taxon>
        <taxon>Ecdysozoa</taxon>
        <taxon>Arthropoda</taxon>
        <taxon>Hexapoda</taxon>
        <taxon>Insecta</taxon>
        <taxon>Pterygota</taxon>
        <taxon>Neoptera</taxon>
        <taxon>Endopterygota</taxon>
        <taxon>Lepidoptera</taxon>
        <taxon>Glossata</taxon>
        <taxon>Ditrysia</taxon>
        <taxon>Papilionoidea</taxon>
        <taxon>Nymphalidae</taxon>
        <taxon>Satyrinae</taxon>
        <taxon>Satyrini</taxon>
        <taxon>Parargina</taxon>
        <taxon>Pararge</taxon>
    </lineage>
</organism>
<dbReference type="EMBL" id="CAKXAJ010025830">
    <property type="protein sequence ID" value="CAH2244477.1"/>
    <property type="molecule type" value="Genomic_DNA"/>
</dbReference>
<proteinExistence type="predicted"/>
<comment type="caution">
    <text evidence="1">The sequence shown here is derived from an EMBL/GenBank/DDBJ whole genome shotgun (WGS) entry which is preliminary data.</text>
</comment>
<dbReference type="AlphaFoldDB" id="A0A8S4S1R8"/>
<keyword evidence="2" id="KW-1185">Reference proteome</keyword>
<evidence type="ECO:0000313" key="1">
    <source>
        <dbReference type="EMBL" id="CAH2244477.1"/>
    </source>
</evidence>
<protein>
    <submittedName>
        <fullName evidence="1">Jg17953 protein</fullName>
    </submittedName>
</protein>
<dbReference type="Proteomes" id="UP000838756">
    <property type="component" value="Unassembled WGS sequence"/>
</dbReference>
<name>A0A8S4S1R8_9NEOP</name>
<accession>A0A8S4S1R8</accession>
<reference evidence="1" key="1">
    <citation type="submission" date="2022-03" db="EMBL/GenBank/DDBJ databases">
        <authorList>
            <person name="Lindestad O."/>
        </authorList>
    </citation>
    <scope>NUCLEOTIDE SEQUENCE</scope>
</reference>
<evidence type="ECO:0000313" key="2">
    <source>
        <dbReference type="Proteomes" id="UP000838756"/>
    </source>
</evidence>